<proteinExistence type="predicted"/>
<evidence type="ECO:0000313" key="3">
    <source>
        <dbReference type="Proteomes" id="UP000037931"/>
    </source>
</evidence>
<evidence type="ECO:0000256" key="1">
    <source>
        <dbReference type="SAM" id="Coils"/>
    </source>
</evidence>
<protein>
    <submittedName>
        <fullName evidence="2">Uncharacterized protein</fullName>
    </submittedName>
</protein>
<dbReference type="EMBL" id="JSYZ01000034">
    <property type="protein sequence ID" value="KPA87268.1"/>
    <property type="molecule type" value="Genomic_DNA"/>
</dbReference>
<keyword evidence="1" id="KW-0175">Coiled coil</keyword>
<dbReference type="PATRIC" id="fig|50340.43.peg.4412"/>
<feature type="coiled-coil region" evidence="1">
    <location>
        <begin position="18"/>
        <end position="52"/>
    </location>
</feature>
<dbReference type="Gene3D" id="1.20.5.170">
    <property type="match status" value="1"/>
</dbReference>
<comment type="caution">
    <text evidence="2">The sequence shown here is derived from an EMBL/GenBank/DDBJ whole genome shotgun (WGS) entry which is preliminary data.</text>
</comment>
<evidence type="ECO:0000313" key="2">
    <source>
        <dbReference type="EMBL" id="KPA87268.1"/>
    </source>
</evidence>
<dbReference type="AlphaFoldDB" id="A0A0M9GC35"/>
<keyword evidence="3" id="KW-1185">Reference proteome</keyword>
<gene>
    <name evidence="2" type="ORF">PF66_06178</name>
</gene>
<sequence length="111" mass="12810">MTDTLEEDLDFLGLPSPTEIWKQQAALLEHEIAELNTQLRAARESIFKLTQMLQQVTQDRESALARLRAQAAIATESRNKAIDLEHRCKYLERTNEDLRRQIPVGPARNLR</sequence>
<reference evidence="2 3" key="1">
    <citation type="journal article" date="2015" name="PLoS ONE">
        <title>Rice-Infecting Pseudomonas Genomes Are Highly Accessorized and Harbor Multiple Putative Virulence Mechanisms to Cause Sheath Brown Rot.</title>
        <authorList>
            <person name="Quibod I.L."/>
            <person name="Grande G."/>
            <person name="Oreiro E.G."/>
            <person name="Borja F.N."/>
            <person name="Dossa G.S."/>
            <person name="Mauleon R."/>
            <person name="Cruz C.V."/>
            <person name="Oliva R."/>
        </authorList>
    </citation>
    <scope>NUCLEOTIDE SEQUENCE [LARGE SCALE GENOMIC DNA]</scope>
    <source>
        <strain evidence="2 3">IRRI 6609</strain>
    </source>
</reference>
<dbReference type="RefSeq" id="WP_054064703.1">
    <property type="nucleotide sequence ID" value="NZ_JSYZ01000034.1"/>
</dbReference>
<name>A0A0M9GC35_9PSED</name>
<accession>A0A0M9GC35</accession>
<organism evidence="2 3">
    <name type="scientific">Pseudomonas asplenii</name>
    <dbReference type="NCBI Taxonomy" id="53407"/>
    <lineage>
        <taxon>Bacteria</taxon>
        <taxon>Pseudomonadati</taxon>
        <taxon>Pseudomonadota</taxon>
        <taxon>Gammaproteobacteria</taxon>
        <taxon>Pseudomonadales</taxon>
        <taxon>Pseudomonadaceae</taxon>
        <taxon>Pseudomonas</taxon>
    </lineage>
</organism>
<dbReference type="Proteomes" id="UP000037931">
    <property type="component" value="Unassembled WGS sequence"/>
</dbReference>
<dbReference type="OrthoDB" id="6904890at2"/>